<dbReference type="Gene3D" id="3.20.20.140">
    <property type="entry name" value="Metal-dependent hydrolases"/>
    <property type="match status" value="1"/>
</dbReference>
<dbReference type="InterPro" id="IPR051607">
    <property type="entry name" value="Metallo-dep_hydrolases"/>
</dbReference>
<dbReference type="SUPFAM" id="SSF51338">
    <property type="entry name" value="Composite domain of metallo-dependent hydrolases"/>
    <property type="match status" value="1"/>
</dbReference>
<keyword evidence="3 8" id="KW-0378">Hydrolase</keyword>
<dbReference type="GO" id="GO:0046872">
    <property type="term" value="F:metal ion binding"/>
    <property type="evidence" value="ECO:0007669"/>
    <property type="project" value="UniProtKB-KW"/>
</dbReference>
<reference evidence="8 9" key="1">
    <citation type="submission" date="2020-02" db="EMBL/GenBank/DDBJ databases">
        <title>Broccoli isolated Pseudomonas sp.</title>
        <authorList>
            <person name="Fujikawa T."/>
            <person name="Sawada H."/>
        </authorList>
    </citation>
    <scope>NUCLEOTIDE SEQUENCE [LARGE SCALE GENOMIC DNA]</scope>
    <source>
        <strain evidence="8 9">MAFF212428</strain>
    </source>
</reference>
<dbReference type="InterPro" id="IPR011059">
    <property type="entry name" value="Metal-dep_hydrolase_composite"/>
</dbReference>
<gene>
    <name evidence="8" type="ORF">G3435_19285</name>
</gene>
<organism evidence="8 9">
    <name type="scientific">Pseudomonas brassicae</name>
    <dbReference type="NCBI Taxonomy" id="2708063"/>
    <lineage>
        <taxon>Bacteria</taxon>
        <taxon>Pseudomonadati</taxon>
        <taxon>Pseudomonadota</taxon>
        <taxon>Gammaproteobacteria</taxon>
        <taxon>Pseudomonadales</taxon>
        <taxon>Pseudomonadaceae</taxon>
        <taxon>Pseudomonas</taxon>
    </lineage>
</organism>
<dbReference type="NCBIfam" id="TIGR02022">
    <property type="entry name" value="hutF"/>
    <property type="match status" value="1"/>
</dbReference>
<sequence>MSVFFAERALLPTGWAENVRIEVGADGLLARVQADASAEGAERLAGPLLPGMPNLHSHAFQRAMAGLAEVAGNPNDSFWTWRELMYRLVGRISPEQLGVIARQLYIEMLKAGYTSVAEFHYVHHDTQGKAYADPAELSLRISQAAAASGIGLTLLPVLYSHSGFGGQAPSEGQRRFINSTEQYLKLQAQLAPLLAQQPAQQLGLCFHSLRAVTPQQITDVLAASDSACPVHIHIAEQQKEVDDCLAWSGRRPLQWLYEQADVNARWCLVHATHAEPDEVTAMARSGAVAGLCLTTEANLGDGIFPAVDYLAQGGRLGIGSDSHVSLSVVEELRWLEYGQRLRDQRRNRLYGAEQPMVGRTLFDAALAGGAQALGQPVGELAVGKRADWIVLDGLDPYIATASADGILNRWLFAGGDRQVRDVMVNGAWVVRQGRHADEEASARAFAGVLREVLG</sequence>
<dbReference type="InterPro" id="IPR006680">
    <property type="entry name" value="Amidohydro-rel"/>
</dbReference>
<feature type="domain" description="Amidohydrolase-related" evidence="6">
    <location>
        <begin position="48"/>
        <end position="429"/>
    </location>
</feature>
<dbReference type="GO" id="GO:0005829">
    <property type="term" value="C:cytosol"/>
    <property type="evidence" value="ECO:0007669"/>
    <property type="project" value="TreeGrafter"/>
</dbReference>
<evidence type="ECO:0000256" key="4">
    <source>
        <dbReference type="ARBA" id="ARBA00022833"/>
    </source>
</evidence>
<dbReference type="EC" id="3.5.3.13" evidence="5"/>
<dbReference type="CDD" id="cd01313">
    <property type="entry name" value="Met_dep_hydrolase_E"/>
    <property type="match status" value="1"/>
</dbReference>
<dbReference type="NCBIfam" id="NF006684">
    <property type="entry name" value="PRK09229.1-5"/>
    <property type="match status" value="1"/>
</dbReference>
<evidence type="ECO:0000259" key="7">
    <source>
        <dbReference type="Pfam" id="PF22429"/>
    </source>
</evidence>
<evidence type="ECO:0000256" key="3">
    <source>
        <dbReference type="ARBA" id="ARBA00022801"/>
    </source>
</evidence>
<dbReference type="NCBIfam" id="NF006681">
    <property type="entry name" value="PRK09229.1-2"/>
    <property type="match status" value="1"/>
</dbReference>
<dbReference type="AlphaFoldDB" id="A0A6M0D5E4"/>
<dbReference type="GO" id="GO:0050416">
    <property type="term" value="F:formimidoylglutamate deiminase activity"/>
    <property type="evidence" value="ECO:0007669"/>
    <property type="project" value="UniProtKB-UniRule"/>
</dbReference>
<evidence type="ECO:0000313" key="9">
    <source>
        <dbReference type="Proteomes" id="UP000480410"/>
    </source>
</evidence>
<keyword evidence="4" id="KW-0862">Zinc</keyword>
<protein>
    <recommendedName>
        <fullName evidence="5">Formimidoylglutamate deiminase</fullName>
        <ecNumber evidence="5">3.5.3.13</ecNumber>
    </recommendedName>
</protein>
<dbReference type="PANTHER" id="PTHR11271:SF48">
    <property type="entry name" value="AMIDOHYDROLASE-RELATED DOMAIN-CONTAINING PROTEIN"/>
    <property type="match status" value="1"/>
</dbReference>
<feature type="domain" description="Formimidoylglutamate deiminase N-terminal" evidence="7">
    <location>
        <begin position="1"/>
        <end position="44"/>
    </location>
</feature>
<accession>A0A6M0D5E4</accession>
<dbReference type="InterPro" id="IPR032466">
    <property type="entry name" value="Metal_Hydrolase"/>
</dbReference>
<dbReference type="EMBL" id="JAAHBV010000456">
    <property type="protein sequence ID" value="NER61520.1"/>
    <property type="molecule type" value="Genomic_DNA"/>
</dbReference>
<evidence type="ECO:0000256" key="1">
    <source>
        <dbReference type="ARBA" id="ARBA00001947"/>
    </source>
</evidence>
<dbReference type="PANTHER" id="PTHR11271">
    <property type="entry name" value="GUANINE DEAMINASE"/>
    <property type="match status" value="1"/>
</dbReference>
<dbReference type="InterPro" id="IPR010252">
    <property type="entry name" value="HutF"/>
</dbReference>
<dbReference type="Pfam" id="PF22429">
    <property type="entry name" value="HutF_N"/>
    <property type="match status" value="1"/>
</dbReference>
<dbReference type="Proteomes" id="UP000480410">
    <property type="component" value="Unassembled WGS sequence"/>
</dbReference>
<comment type="cofactor">
    <cofactor evidence="1">
        <name>Zn(2+)</name>
        <dbReference type="ChEBI" id="CHEBI:29105"/>
    </cofactor>
</comment>
<dbReference type="SUPFAM" id="SSF51556">
    <property type="entry name" value="Metallo-dependent hydrolases"/>
    <property type="match status" value="1"/>
</dbReference>
<evidence type="ECO:0000313" key="8">
    <source>
        <dbReference type="EMBL" id="NER61520.1"/>
    </source>
</evidence>
<evidence type="ECO:0000256" key="2">
    <source>
        <dbReference type="ARBA" id="ARBA00022723"/>
    </source>
</evidence>
<evidence type="ECO:0000256" key="5">
    <source>
        <dbReference type="NCBIfam" id="TIGR02022"/>
    </source>
</evidence>
<comment type="caution">
    <text evidence="8">The sequence shown here is derived from an EMBL/GenBank/DDBJ whole genome shotgun (WGS) entry which is preliminary data.</text>
</comment>
<keyword evidence="2" id="KW-0479">Metal-binding</keyword>
<dbReference type="NCBIfam" id="NF006682">
    <property type="entry name" value="PRK09229.1-3"/>
    <property type="match status" value="1"/>
</dbReference>
<dbReference type="GO" id="GO:0019239">
    <property type="term" value="F:deaminase activity"/>
    <property type="evidence" value="ECO:0007669"/>
    <property type="project" value="TreeGrafter"/>
</dbReference>
<evidence type="ECO:0000259" key="6">
    <source>
        <dbReference type="Pfam" id="PF01979"/>
    </source>
</evidence>
<dbReference type="Pfam" id="PF01979">
    <property type="entry name" value="Amidohydro_1"/>
    <property type="match status" value="1"/>
</dbReference>
<dbReference type="GO" id="GO:0019557">
    <property type="term" value="P:L-histidine catabolic process to glutamate and formate"/>
    <property type="evidence" value="ECO:0007669"/>
    <property type="project" value="UniProtKB-UniRule"/>
</dbReference>
<proteinExistence type="predicted"/>
<dbReference type="Gene3D" id="2.30.40.10">
    <property type="entry name" value="Urease, subunit C, domain 1"/>
    <property type="match status" value="1"/>
</dbReference>
<name>A0A6M0D5E4_9PSED</name>
<dbReference type="InterPro" id="IPR055156">
    <property type="entry name" value="HutF-like_N"/>
</dbReference>